<name>A0ABV2X293_9NOCA</name>
<proteinExistence type="predicted"/>
<feature type="transmembrane region" description="Helical" evidence="1">
    <location>
        <begin position="49"/>
        <end position="69"/>
    </location>
</feature>
<organism evidence="2 3">
    <name type="scientific">Nocardia rhamnosiphila</name>
    <dbReference type="NCBI Taxonomy" id="426716"/>
    <lineage>
        <taxon>Bacteria</taxon>
        <taxon>Bacillati</taxon>
        <taxon>Actinomycetota</taxon>
        <taxon>Actinomycetes</taxon>
        <taxon>Mycobacteriales</taxon>
        <taxon>Nocardiaceae</taxon>
        <taxon>Nocardia</taxon>
    </lineage>
</organism>
<dbReference type="Proteomes" id="UP001550628">
    <property type="component" value="Unassembled WGS sequence"/>
</dbReference>
<dbReference type="RefSeq" id="WP_356959305.1">
    <property type="nucleotide sequence ID" value="NZ_JBEXYG010000008.1"/>
</dbReference>
<feature type="transmembrane region" description="Helical" evidence="1">
    <location>
        <begin position="25"/>
        <end position="43"/>
    </location>
</feature>
<evidence type="ECO:0000256" key="1">
    <source>
        <dbReference type="SAM" id="Phobius"/>
    </source>
</evidence>
<keyword evidence="1" id="KW-0812">Transmembrane</keyword>
<reference evidence="2 3" key="1">
    <citation type="submission" date="2024-06" db="EMBL/GenBank/DDBJ databases">
        <title>The Natural Products Discovery Center: Release of the First 8490 Sequenced Strains for Exploring Actinobacteria Biosynthetic Diversity.</title>
        <authorList>
            <person name="Kalkreuter E."/>
            <person name="Kautsar S.A."/>
            <person name="Yang D."/>
            <person name="Bader C.D."/>
            <person name="Teijaro C.N."/>
            <person name="Fluegel L."/>
            <person name="Davis C.M."/>
            <person name="Simpson J.R."/>
            <person name="Lauterbach L."/>
            <person name="Steele A.D."/>
            <person name="Gui C."/>
            <person name="Meng S."/>
            <person name="Li G."/>
            <person name="Viehrig K."/>
            <person name="Ye F."/>
            <person name="Su P."/>
            <person name="Kiefer A.F."/>
            <person name="Nichols A."/>
            <person name="Cepeda A.J."/>
            <person name="Yan W."/>
            <person name="Fan B."/>
            <person name="Jiang Y."/>
            <person name="Adhikari A."/>
            <person name="Zheng C.-J."/>
            <person name="Schuster L."/>
            <person name="Cowan T.M."/>
            <person name="Smanski M.J."/>
            <person name="Chevrette M.G."/>
            <person name="De Carvalho L.P.S."/>
            <person name="Shen B."/>
        </authorList>
    </citation>
    <scope>NUCLEOTIDE SEQUENCE [LARGE SCALE GENOMIC DNA]</scope>
    <source>
        <strain evidence="2 3">NPDC019708</strain>
    </source>
</reference>
<gene>
    <name evidence="2" type="ORF">ABZ510_36215</name>
</gene>
<keyword evidence="1" id="KW-0472">Membrane</keyword>
<accession>A0ABV2X293</accession>
<evidence type="ECO:0000313" key="2">
    <source>
        <dbReference type="EMBL" id="MEU1957280.1"/>
    </source>
</evidence>
<keyword evidence="1" id="KW-1133">Transmembrane helix</keyword>
<evidence type="ECO:0000313" key="3">
    <source>
        <dbReference type="Proteomes" id="UP001550628"/>
    </source>
</evidence>
<protein>
    <recommendedName>
        <fullName evidence="4">DUF3093 domain-containing protein</fullName>
    </recommendedName>
</protein>
<keyword evidence="3" id="KW-1185">Reference proteome</keyword>
<dbReference type="EMBL" id="JBEYBF010000060">
    <property type="protein sequence ID" value="MEU1957280.1"/>
    <property type="molecule type" value="Genomic_DNA"/>
</dbReference>
<comment type="caution">
    <text evidence="2">The sequence shown here is derived from an EMBL/GenBank/DDBJ whole genome shotgun (WGS) entry which is preliminary data.</text>
</comment>
<evidence type="ECO:0008006" key="4">
    <source>
        <dbReference type="Google" id="ProtNLM"/>
    </source>
</evidence>
<sequence length="171" mass="18346">MPDRVDTAPEAGEILFVEPGARWRAVAYGPLVCALLLAVEIAAGVTPHWFALIFCAVLISGFAVLQVYAARTHVSVELTDGFLRNGAETTPVGSIAAVLPVDADEPWESGRALGELTGVPRRRTAIGLRRTDGELVRTWAKDHRALRSALTRVVGVPPVEEDRAPDAGRDD</sequence>